<proteinExistence type="inferred from homology"/>
<dbReference type="RefSeq" id="WP_086639035.1">
    <property type="nucleotide sequence ID" value="NZ_JOPJ01000009.1"/>
</dbReference>
<dbReference type="Pfam" id="PF01052">
    <property type="entry name" value="FliMN_C"/>
    <property type="match status" value="1"/>
</dbReference>
<gene>
    <name evidence="3" type="ORF">HK26_13575</name>
</gene>
<dbReference type="Gene3D" id="2.30.330.10">
    <property type="entry name" value="SpoA-like"/>
    <property type="match status" value="1"/>
</dbReference>
<dbReference type="GO" id="GO:0030254">
    <property type="term" value="P:protein secretion by the type III secretion system"/>
    <property type="evidence" value="ECO:0007669"/>
    <property type="project" value="InterPro"/>
</dbReference>
<dbReference type="SUPFAM" id="SSF101801">
    <property type="entry name" value="Surface presentation of antigens (SPOA)"/>
    <property type="match status" value="1"/>
</dbReference>
<dbReference type="GO" id="GO:0003774">
    <property type="term" value="F:cytoskeletal motor activity"/>
    <property type="evidence" value="ECO:0007669"/>
    <property type="project" value="InterPro"/>
</dbReference>
<evidence type="ECO:0000256" key="1">
    <source>
        <dbReference type="ARBA" id="ARBA00009226"/>
    </source>
</evidence>
<dbReference type="GO" id="GO:0009425">
    <property type="term" value="C:bacterial-type flagellum basal body"/>
    <property type="evidence" value="ECO:0007669"/>
    <property type="project" value="InterPro"/>
</dbReference>
<dbReference type="InterPro" id="IPR036429">
    <property type="entry name" value="SpoA-like_sf"/>
</dbReference>
<accession>A0A252BVD6</accession>
<dbReference type="AlphaFoldDB" id="A0A252BVD6"/>
<dbReference type="PRINTS" id="PR00956">
    <property type="entry name" value="FLGMOTORFLIN"/>
</dbReference>
<evidence type="ECO:0000313" key="4">
    <source>
        <dbReference type="Proteomes" id="UP000194931"/>
    </source>
</evidence>
<name>A0A252BVD6_9PROT</name>
<dbReference type="EMBL" id="JOPJ01000009">
    <property type="protein sequence ID" value="OUJ12890.1"/>
    <property type="molecule type" value="Genomic_DNA"/>
</dbReference>
<dbReference type="InterPro" id="IPR013385">
    <property type="entry name" value="T3SS_SpaO/YscQ/SpaO"/>
</dbReference>
<dbReference type="PANTHER" id="PTHR30034">
    <property type="entry name" value="FLAGELLAR MOTOR SWITCH PROTEIN FLIM"/>
    <property type="match status" value="1"/>
</dbReference>
<evidence type="ECO:0000313" key="3">
    <source>
        <dbReference type="EMBL" id="OUJ12890.1"/>
    </source>
</evidence>
<feature type="domain" description="Flagellar motor switch protein FliN-like C-terminal" evidence="2">
    <location>
        <begin position="264"/>
        <end position="331"/>
    </location>
</feature>
<keyword evidence="4" id="KW-1185">Reference proteome</keyword>
<dbReference type="NCBIfam" id="TIGR02551">
    <property type="entry name" value="SpaO_YscQ"/>
    <property type="match status" value="1"/>
</dbReference>
<dbReference type="InterPro" id="IPR001543">
    <property type="entry name" value="FliN-like_C"/>
</dbReference>
<dbReference type="GO" id="GO:0071978">
    <property type="term" value="P:bacterial-type flagellum-dependent swarming motility"/>
    <property type="evidence" value="ECO:0007669"/>
    <property type="project" value="TreeGrafter"/>
</dbReference>
<evidence type="ECO:0000259" key="2">
    <source>
        <dbReference type="Pfam" id="PF01052"/>
    </source>
</evidence>
<sequence>MIDGVVKTYVPSDVSQDELRLTNQSCTPRVSLQIDQGLSLHDRHMPWTGSWICYEGQIGDEPFFMFAALPLLAALTAKMGVSAGALSCEIQAMISILLMESGLAQLEQNLGKSIHLHRFSQQVPSATDRYGIMEVNGHNWPVALHASPAVLSALLDVWPVAPLPEQEVFVRTALCVGRTTLPLGVLLSLQIRDVVLFEEATPNQAILLVAGCAQATVQWIQEQGWVLETAITYKNKKEGQMTEHDNVAKPIDHDRTDEMMTSTDDLPVTLNFEMGQKTMSLAELKTVGPGSVMALASPVDAPIHIYVGGRCIGSGALVNVDGAAGVRVTRFFGRE</sequence>
<dbReference type="PANTHER" id="PTHR30034:SF6">
    <property type="entry name" value="YOP PROTEINS TRANSLOCATION PROTEIN Q"/>
    <property type="match status" value="1"/>
</dbReference>
<protein>
    <recommendedName>
        <fullName evidence="2">Flagellar motor switch protein FliN-like C-terminal domain-containing protein</fullName>
    </recommendedName>
</protein>
<dbReference type="GO" id="GO:0050918">
    <property type="term" value="P:positive chemotaxis"/>
    <property type="evidence" value="ECO:0007669"/>
    <property type="project" value="TreeGrafter"/>
</dbReference>
<comment type="similarity">
    <text evidence="1">Belongs to the FliN/MopA/SpaO family.</text>
</comment>
<organism evidence="3 4">
    <name type="scientific">Acetobacter okinawensis</name>
    <dbReference type="NCBI Taxonomy" id="1076594"/>
    <lineage>
        <taxon>Bacteria</taxon>
        <taxon>Pseudomonadati</taxon>
        <taxon>Pseudomonadota</taxon>
        <taxon>Alphaproteobacteria</taxon>
        <taxon>Acetobacterales</taxon>
        <taxon>Acetobacteraceae</taxon>
        <taxon>Acetobacter</taxon>
    </lineage>
</organism>
<reference evidence="4" key="1">
    <citation type="submission" date="2014-06" db="EMBL/GenBank/DDBJ databases">
        <authorList>
            <person name="Winans N.J."/>
            <person name="Newell P.D."/>
            <person name="Douglas A.E."/>
        </authorList>
    </citation>
    <scope>NUCLEOTIDE SEQUENCE [LARGE SCALE GENOMIC DNA]</scope>
</reference>
<comment type="caution">
    <text evidence="3">The sequence shown here is derived from an EMBL/GenBank/DDBJ whole genome shotgun (WGS) entry which is preliminary data.</text>
</comment>
<dbReference type="InterPro" id="IPR001172">
    <property type="entry name" value="FliN_T3SS_HrcQb"/>
</dbReference>
<dbReference type="Proteomes" id="UP000194931">
    <property type="component" value="Unassembled WGS sequence"/>
</dbReference>
<dbReference type="OrthoDB" id="9801534at2"/>